<evidence type="ECO:0000259" key="3">
    <source>
        <dbReference type="PROSITE" id="PS50222"/>
    </source>
</evidence>
<dbReference type="InterPro" id="IPR001849">
    <property type="entry name" value="PH_domain"/>
</dbReference>
<organism evidence="4 5">
    <name type="scientific">Planoprotostelium fungivorum</name>
    <dbReference type="NCBI Taxonomy" id="1890364"/>
    <lineage>
        <taxon>Eukaryota</taxon>
        <taxon>Amoebozoa</taxon>
        <taxon>Evosea</taxon>
        <taxon>Variosea</taxon>
        <taxon>Cavosteliida</taxon>
        <taxon>Cavosteliaceae</taxon>
        <taxon>Planoprotostelium</taxon>
    </lineage>
</organism>
<accession>A0A2P6MPR9</accession>
<dbReference type="InterPro" id="IPR002048">
    <property type="entry name" value="EF_hand_dom"/>
</dbReference>
<evidence type="ECO:0000256" key="1">
    <source>
        <dbReference type="SAM" id="MobiDB-lite"/>
    </source>
</evidence>
<dbReference type="InParanoid" id="A0A2P6MPR9"/>
<evidence type="ECO:0000259" key="2">
    <source>
        <dbReference type="PROSITE" id="PS50003"/>
    </source>
</evidence>
<comment type="caution">
    <text evidence="4">The sequence shown here is derived from an EMBL/GenBank/DDBJ whole genome shotgun (WGS) entry which is preliminary data.</text>
</comment>
<dbReference type="GO" id="GO:0005509">
    <property type="term" value="F:calcium ion binding"/>
    <property type="evidence" value="ECO:0007669"/>
    <property type="project" value="InterPro"/>
</dbReference>
<gene>
    <name evidence="4" type="ORF">PROFUN_16712</name>
</gene>
<evidence type="ECO:0000313" key="5">
    <source>
        <dbReference type="Proteomes" id="UP000241769"/>
    </source>
</evidence>
<dbReference type="SUPFAM" id="SSF50729">
    <property type="entry name" value="PH domain-like"/>
    <property type="match status" value="1"/>
</dbReference>
<dbReference type="PROSITE" id="PS50222">
    <property type="entry name" value="EF_HAND_2"/>
    <property type="match status" value="1"/>
</dbReference>
<keyword evidence="5" id="KW-1185">Reference proteome</keyword>
<feature type="domain" description="PH" evidence="2">
    <location>
        <begin position="138"/>
        <end position="224"/>
    </location>
</feature>
<sequence>MTSVPSLITSLNNALFVRSISIVQTGSPYKIAEIEQEKYSRVRMIVQNILDNWRVQFFKCIDQDGDGIVSIDYLLEQMEAKLEDCRPKFMLLRNIRECPAKTMGYNTFMSVLDNDRHFGKHLVVNSIHPLLHINPHQSDIKRGSVQREYGVIFKEWKQVWMVLTEDALYFYKQEIVDLRFCEAVEMTQTSFRLRSADGPIHIKTDLKNRRDRQGWLTIKTSTIMDRRINVTCQILASSPEAAALPHNNTVHMLFFSIDRANSTVNHLIHNAERMKRHREDLSRQKKTHVSKLAGELDS</sequence>
<evidence type="ECO:0000313" key="4">
    <source>
        <dbReference type="EMBL" id="PRP73691.1"/>
    </source>
</evidence>
<reference evidence="4 5" key="1">
    <citation type="journal article" date="2018" name="Genome Biol. Evol.">
        <title>Multiple Roots of Fruiting Body Formation in Amoebozoa.</title>
        <authorList>
            <person name="Hillmann F."/>
            <person name="Forbes G."/>
            <person name="Novohradska S."/>
            <person name="Ferling I."/>
            <person name="Riege K."/>
            <person name="Groth M."/>
            <person name="Westermann M."/>
            <person name="Marz M."/>
            <person name="Spaller T."/>
            <person name="Winckler T."/>
            <person name="Schaap P."/>
            <person name="Glockner G."/>
        </authorList>
    </citation>
    <scope>NUCLEOTIDE SEQUENCE [LARGE SCALE GENOMIC DNA]</scope>
    <source>
        <strain evidence="4 5">Jena</strain>
    </source>
</reference>
<name>A0A2P6MPR9_9EUKA</name>
<proteinExistence type="predicted"/>
<evidence type="ECO:0008006" key="6">
    <source>
        <dbReference type="Google" id="ProtNLM"/>
    </source>
</evidence>
<dbReference type="InterPro" id="IPR011993">
    <property type="entry name" value="PH-like_dom_sf"/>
</dbReference>
<dbReference type="CDD" id="cd00821">
    <property type="entry name" value="PH"/>
    <property type="match status" value="1"/>
</dbReference>
<dbReference type="AlphaFoldDB" id="A0A2P6MPR9"/>
<dbReference type="Gene3D" id="2.30.29.30">
    <property type="entry name" value="Pleckstrin-homology domain (PH domain)/Phosphotyrosine-binding domain (PTB)"/>
    <property type="match status" value="1"/>
</dbReference>
<feature type="region of interest" description="Disordered" evidence="1">
    <location>
        <begin position="275"/>
        <end position="298"/>
    </location>
</feature>
<dbReference type="Proteomes" id="UP000241769">
    <property type="component" value="Unassembled WGS sequence"/>
</dbReference>
<dbReference type="EMBL" id="MDYQ01000572">
    <property type="protein sequence ID" value="PRP73691.1"/>
    <property type="molecule type" value="Genomic_DNA"/>
</dbReference>
<protein>
    <recommendedName>
        <fullName evidence="6">EF-hand domain-containing protein</fullName>
    </recommendedName>
</protein>
<dbReference type="PROSITE" id="PS50003">
    <property type="entry name" value="PH_DOMAIN"/>
    <property type="match status" value="1"/>
</dbReference>
<feature type="domain" description="EF-hand" evidence="3">
    <location>
        <begin position="56"/>
        <end position="84"/>
    </location>
</feature>